<evidence type="ECO:0000256" key="11">
    <source>
        <dbReference type="SAM" id="SignalP"/>
    </source>
</evidence>
<dbReference type="InterPro" id="IPR036179">
    <property type="entry name" value="Ig-like_dom_sf"/>
</dbReference>
<accession>A0A3Q3XLV3</accession>
<evidence type="ECO:0000256" key="8">
    <source>
        <dbReference type="ARBA" id="ARBA00023170"/>
    </source>
</evidence>
<dbReference type="SUPFAM" id="SSF52540">
    <property type="entry name" value="P-loop containing nucleoside triphosphate hydrolases"/>
    <property type="match status" value="1"/>
</dbReference>
<keyword evidence="4 11" id="KW-0732">Signal</keyword>
<keyword evidence="8" id="KW-0675">Receptor</keyword>
<dbReference type="GO" id="GO:0071222">
    <property type="term" value="P:cellular response to lipopolysaccharide"/>
    <property type="evidence" value="ECO:0007669"/>
    <property type="project" value="TreeGrafter"/>
</dbReference>
<evidence type="ECO:0000256" key="9">
    <source>
        <dbReference type="ARBA" id="ARBA00023180"/>
    </source>
</evidence>
<reference evidence="13" key="1">
    <citation type="submission" date="2025-08" db="UniProtKB">
        <authorList>
            <consortium name="Ensembl"/>
        </authorList>
    </citation>
    <scope>IDENTIFICATION</scope>
</reference>
<evidence type="ECO:0000313" key="14">
    <source>
        <dbReference type="Proteomes" id="UP000261620"/>
    </source>
</evidence>
<dbReference type="GO" id="GO:0006955">
    <property type="term" value="P:immune response"/>
    <property type="evidence" value="ECO:0007669"/>
    <property type="project" value="TreeGrafter"/>
</dbReference>
<evidence type="ECO:0000256" key="3">
    <source>
        <dbReference type="ARBA" id="ARBA00022692"/>
    </source>
</evidence>
<dbReference type="InterPro" id="IPR007110">
    <property type="entry name" value="Ig-like_dom"/>
</dbReference>
<comment type="subcellular location">
    <subcellularLocation>
        <location evidence="1">Cell membrane</location>
        <topology evidence="1">Single-pass type I membrane protein</topology>
    </subcellularLocation>
</comment>
<reference evidence="13" key="2">
    <citation type="submission" date="2025-09" db="UniProtKB">
        <authorList>
            <consortium name="Ensembl"/>
        </authorList>
    </citation>
    <scope>IDENTIFICATION</scope>
</reference>
<dbReference type="PANTHER" id="PTHR25466">
    <property type="entry name" value="T-LYMPHOCYTE ACTIVATION ANTIGEN"/>
    <property type="match status" value="1"/>
</dbReference>
<protein>
    <recommendedName>
        <fullName evidence="12">Ig-like domain-containing protein</fullName>
    </recommendedName>
</protein>
<dbReference type="PANTHER" id="PTHR25466:SF3">
    <property type="entry name" value="PROGRAMMED CELL DEATH 1 LIGAND 1"/>
    <property type="match status" value="1"/>
</dbReference>
<dbReference type="GO" id="GO:0007166">
    <property type="term" value="P:cell surface receptor signaling pathway"/>
    <property type="evidence" value="ECO:0007669"/>
    <property type="project" value="TreeGrafter"/>
</dbReference>
<evidence type="ECO:0000256" key="5">
    <source>
        <dbReference type="ARBA" id="ARBA00022989"/>
    </source>
</evidence>
<keyword evidence="5" id="KW-1133">Transmembrane helix</keyword>
<dbReference type="PROSITE" id="PS50835">
    <property type="entry name" value="IG_LIKE"/>
    <property type="match status" value="2"/>
</dbReference>
<dbReference type="Gene3D" id="3.40.50.300">
    <property type="entry name" value="P-loop containing nucleotide triphosphate hydrolases"/>
    <property type="match status" value="1"/>
</dbReference>
<proteinExistence type="predicted"/>
<dbReference type="Proteomes" id="UP000261620">
    <property type="component" value="Unplaced"/>
</dbReference>
<evidence type="ECO:0000259" key="12">
    <source>
        <dbReference type="PROSITE" id="PS50835"/>
    </source>
</evidence>
<keyword evidence="9" id="KW-0325">Glycoprotein</keyword>
<sequence length="469" mass="51883">MDLALVLVMQVMFQTSLSGVLLTVETEQTMFKSEFGGDVVMGCRFQPKLSNPQDPLKVTWHWISGTSSREVYRMDDRMEVSASQDPAYRGRVTLLTEELKDGWAKLKVSKLRIGDSGTYQCLVQTKEGADYKDVTLSVAGPYKTVTKHFRKAAKGDELLLSCESEGYPESSVTWQDGHLQRIDPSTTAVSTPEQLFKVTSEIHVPSWDKNNYTCSFTNDGISATFHIPGEYLLSLWAFITCQGKYGDLHKITSGTVTCVSAETLNILLKETGNSVNTSALITSYYAKHHLDAFAVEELSQRLQNNQGQPVNLQALLPEAGETLFLEGPPRSGKTTVAHILVSSWTEGPTHALSNILDLSAIRLLVHVDCSRAKGDLIREITTQRPLTQISEDELRTVLGRSEEIFLLLDGYREGNQLFDESLTKFLSDRGGCRVLVTACPGHCPALRDTAGTKRVLELQTQTVKGPKNS</sequence>
<dbReference type="Pfam" id="PF22705">
    <property type="entry name" value="C2-set_3"/>
    <property type="match status" value="1"/>
</dbReference>
<name>A0A3Q3XLV3_MOLML</name>
<feature type="signal peptide" evidence="11">
    <location>
        <begin position="1"/>
        <end position="18"/>
    </location>
</feature>
<keyword evidence="10" id="KW-0393">Immunoglobulin domain</keyword>
<evidence type="ECO:0000256" key="6">
    <source>
        <dbReference type="ARBA" id="ARBA00023136"/>
    </source>
</evidence>
<feature type="chain" id="PRO_5018704125" description="Ig-like domain-containing protein" evidence="11">
    <location>
        <begin position="19"/>
        <end position="469"/>
    </location>
</feature>
<dbReference type="AlphaFoldDB" id="A0A3Q3XLV3"/>
<evidence type="ECO:0000256" key="10">
    <source>
        <dbReference type="ARBA" id="ARBA00023319"/>
    </source>
</evidence>
<dbReference type="InterPro" id="IPR053896">
    <property type="entry name" value="BTN3A2-like_Ig-C"/>
</dbReference>
<feature type="domain" description="Ig-like" evidence="12">
    <location>
        <begin position="36"/>
        <end position="137"/>
    </location>
</feature>
<evidence type="ECO:0000256" key="2">
    <source>
        <dbReference type="ARBA" id="ARBA00022475"/>
    </source>
</evidence>
<dbReference type="InterPro" id="IPR051713">
    <property type="entry name" value="T-cell_Activation_Regulation"/>
</dbReference>
<organism evidence="13 14">
    <name type="scientific">Mola mola</name>
    <name type="common">Ocean sunfish</name>
    <name type="synonym">Tetraodon mola</name>
    <dbReference type="NCBI Taxonomy" id="94237"/>
    <lineage>
        <taxon>Eukaryota</taxon>
        <taxon>Metazoa</taxon>
        <taxon>Chordata</taxon>
        <taxon>Craniata</taxon>
        <taxon>Vertebrata</taxon>
        <taxon>Euteleostomi</taxon>
        <taxon>Actinopterygii</taxon>
        <taxon>Neopterygii</taxon>
        <taxon>Teleostei</taxon>
        <taxon>Neoteleostei</taxon>
        <taxon>Acanthomorphata</taxon>
        <taxon>Eupercaria</taxon>
        <taxon>Tetraodontiformes</taxon>
        <taxon>Molidae</taxon>
        <taxon>Mola</taxon>
    </lineage>
</organism>
<dbReference type="GO" id="GO:0031295">
    <property type="term" value="P:T cell costimulation"/>
    <property type="evidence" value="ECO:0007669"/>
    <property type="project" value="TreeGrafter"/>
</dbReference>
<dbReference type="Ensembl" id="ENSMMOT00000028678.1">
    <property type="protein sequence ID" value="ENSMMOP00000028199.1"/>
    <property type="gene ID" value="ENSMMOG00000021315.1"/>
</dbReference>
<dbReference type="SMART" id="SM00409">
    <property type="entry name" value="IG"/>
    <property type="match status" value="1"/>
</dbReference>
<dbReference type="InterPro" id="IPR027417">
    <property type="entry name" value="P-loop_NTPase"/>
</dbReference>
<evidence type="ECO:0000256" key="1">
    <source>
        <dbReference type="ARBA" id="ARBA00004251"/>
    </source>
</evidence>
<keyword evidence="2" id="KW-1003">Cell membrane</keyword>
<keyword evidence="3" id="KW-0812">Transmembrane</keyword>
<dbReference type="InterPro" id="IPR003599">
    <property type="entry name" value="Ig_sub"/>
</dbReference>
<keyword evidence="7" id="KW-1015">Disulfide bond</keyword>
<evidence type="ECO:0000313" key="13">
    <source>
        <dbReference type="Ensembl" id="ENSMMOP00000028199.1"/>
    </source>
</evidence>
<keyword evidence="14" id="KW-1185">Reference proteome</keyword>
<dbReference type="GO" id="GO:0042102">
    <property type="term" value="P:positive regulation of T cell proliferation"/>
    <property type="evidence" value="ECO:0007669"/>
    <property type="project" value="TreeGrafter"/>
</dbReference>
<evidence type="ECO:0000256" key="7">
    <source>
        <dbReference type="ARBA" id="ARBA00023157"/>
    </source>
</evidence>
<dbReference type="GO" id="GO:0009897">
    <property type="term" value="C:external side of plasma membrane"/>
    <property type="evidence" value="ECO:0007669"/>
    <property type="project" value="TreeGrafter"/>
</dbReference>
<evidence type="ECO:0000256" key="4">
    <source>
        <dbReference type="ARBA" id="ARBA00022729"/>
    </source>
</evidence>
<keyword evidence="6" id="KW-0472">Membrane</keyword>
<feature type="domain" description="Ig-like" evidence="12">
    <location>
        <begin position="141"/>
        <end position="226"/>
    </location>
</feature>
<dbReference type="GO" id="GO:0042130">
    <property type="term" value="P:negative regulation of T cell proliferation"/>
    <property type="evidence" value="ECO:0007669"/>
    <property type="project" value="TreeGrafter"/>
</dbReference>
<dbReference type="SUPFAM" id="SSF48726">
    <property type="entry name" value="Immunoglobulin"/>
    <property type="match status" value="2"/>
</dbReference>
<dbReference type="Gene3D" id="2.60.40.10">
    <property type="entry name" value="Immunoglobulins"/>
    <property type="match status" value="2"/>
</dbReference>
<dbReference type="InterPro" id="IPR013783">
    <property type="entry name" value="Ig-like_fold"/>
</dbReference>